<dbReference type="Proteomes" id="UP000002051">
    <property type="component" value="Unassembled WGS sequence"/>
</dbReference>
<dbReference type="PaxDb" id="3880-AES83061"/>
<evidence type="ECO:0000313" key="4">
    <source>
        <dbReference type="Proteomes" id="UP000002051"/>
    </source>
</evidence>
<organism evidence="2 4">
    <name type="scientific">Medicago truncatula</name>
    <name type="common">Barrel medic</name>
    <name type="synonym">Medicago tribuloides</name>
    <dbReference type="NCBI Taxonomy" id="3880"/>
    <lineage>
        <taxon>Eukaryota</taxon>
        <taxon>Viridiplantae</taxon>
        <taxon>Streptophyta</taxon>
        <taxon>Embryophyta</taxon>
        <taxon>Tracheophyta</taxon>
        <taxon>Spermatophyta</taxon>
        <taxon>Magnoliopsida</taxon>
        <taxon>eudicotyledons</taxon>
        <taxon>Gunneridae</taxon>
        <taxon>Pentapetalae</taxon>
        <taxon>rosids</taxon>
        <taxon>fabids</taxon>
        <taxon>Fabales</taxon>
        <taxon>Fabaceae</taxon>
        <taxon>Papilionoideae</taxon>
        <taxon>50 kb inversion clade</taxon>
        <taxon>NPAAA clade</taxon>
        <taxon>Hologalegina</taxon>
        <taxon>IRL clade</taxon>
        <taxon>Trifolieae</taxon>
        <taxon>Medicago</taxon>
    </lineage>
</organism>
<proteinExistence type="predicted"/>
<keyword evidence="4" id="KW-1185">Reference proteome</keyword>
<gene>
    <name evidence="2" type="ordered locus">MTR_7g034205</name>
</gene>
<accession>G7ZV23</accession>
<reference evidence="3" key="3">
    <citation type="submission" date="2015-04" db="UniProtKB">
        <authorList>
            <consortium name="EnsemblPlants"/>
        </authorList>
    </citation>
    <scope>IDENTIFICATION</scope>
    <source>
        <strain evidence="3">cv. Jemalong A17</strain>
    </source>
</reference>
<reference evidence="2 4" key="2">
    <citation type="journal article" date="2014" name="BMC Genomics">
        <title>An improved genome release (version Mt4.0) for the model legume Medicago truncatula.</title>
        <authorList>
            <person name="Tang H."/>
            <person name="Krishnakumar V."/>
            <person name="Bidwell S."/>
            <person name="Rosen B."/>
            <person name="Chan A."/>
            <person name="Zhou S."/>
            <person name="Gentzbittel L."/>
            <person name="Childs K.L."/>
            <person name="Yandell M."/>
            <person name="Gundlach H."/>
            <person name="Mayer K.F."/>
            <person name="Schwartz D.C."/>
            <person name="Town C.D."/>
        </authorList>
    </citation>
    <scope>GENOME REANNOTATION</scope>
    <source>
        <strain evidence="2">A17</strain>
        <strain evidence="3 4">cv. Jemalong A17</strain>
    </source>
</reference>
<evidence type="ECO:0000313" key="3">
    <source>
        <dbReference type="EnsemblPlants" id="KEH22197"/>
    </source>
</evidence>
<dbReference type="AlphaFoldDB" id="G7ZV23"/>
<dbReference type="HOGENOM" id="CLU_2797830_0_0_1"/>
<dbReference type="EMBL" id="CM001223">
    <property type="protein sequence ID" value="KEH22197.1"/>
    <property type="molecule type" value="Genomic_DNA"/>
</dbReference>
<name>G7ZV23_MEDTR</name>
<dbReference type="EnsemblPlants" id="KEH22197">
    <property type="protein sequence ID" value="KEH22197"/>
    <property type="gene ID" value="MTR_7g034205"/>
</dbReference>
<protein>
    <submittedName>
        <fullName evidence="2 3">Uncharacterized protein</fullName>
    </submittedName>
</protein>
<sequence length="68" mass="7995">MIYFFFLISKERRQTSRGIIDIPTRLASRETPILCRHALKNLLKKGKKINTKGEGTRPKPSKNKKRRK</sequence>
<reference evidence="2 4" key="1">
    <citation type="journal article" date="2011" name="Nature">
        <title>The Medicago genome provides insight into the evolution of rhizobial symbioses.</title>
        <authorList>
            <person name="Young N.D."/>
            <person name="Debelle F."/>
            <person name="Oldroyd G.E."/>
            <person name="Geurts R."/>
            <person name="Cannon S.B."/>
            <person name="Udvardi M.K."/>
            <person name="Benedito V.A."/>
            <person name="Mayer K.F."/>
            <person name="Gouzy J."/>
            <person name="Schoof H."/>
            <person name="Van de Peer Y."/>
            <person name="Proost S."/>
            <person name="Cook D.R."/>
            <person name="Meyers B.C."/>
            <person name="Spannagl M."/>
            <person name="Cheung F."/>
            <person name="De Mita S."/>
            <person name="Krishnakumar V."/>
            <person name="Gundlach H."/>
            <person name="Zhou S."/>
            <person name="Mudge J."/>
            <person name="Bharti A.K."/>
            <person name="Murray J.D."/>
            <person name="Naoumkina M.A."/>
            <person name="Rosen B."/>
            <person name="Silverstein K.A."/>
            <person name="Tang H."/>
            <person name="Rombauts S."/>
            <person name="Zhao P.X."/>
            <person name="Zhou P."/>
            <person name="Barbe V."/>
            <person name="Bardou P."/>
            <person name="Bechner M."/>
            <person name="Bellec A."/>
            <person name="Berger A."/>
            <person name="Berges H."/>
            <person name="Bidwell S."/>
            <person name="Bisseling T."/>
            <person name="Choisne N."/>
            <person name="Couloux A."/>
            <person name="Denny R."/>
            <person name="Deshpande S."/>
            <person name="Dai X."/>
            <person name="Doyle J.J."/>
            <person name="Dudez A.M."/>
            <person name="Farmer A.D."/>
            <person name="Fouteau S."/>
            <person name="Franken C."/>
            <person name="Gibelin C."/>
            <person name="Gish J."/>
            <person name="Goldstein S."/>
            <person name="Gonzalez A.J."/>
            <person name="Green P.J."/>
            <person name="Hallab A."/>
            <person name="Hartog M."/>
            <person name="Hua A."/>
            <person name="Humphray S.J."/>
            <person name="Jeong D.H."/>
            <person name="Jing Y."/>
            <person name="Jocker A."/>
            <person name="Kenton S.M."/>
            <person name="Kim D.J."/>
            <person name="Klee K."/>
            <person name="Lai H."/>
            <person name="Lang C."/>
            <person name="Lin S."/>
            <person name="Macmil S.L."/>
            <person name="Magdelenat G."/>
            <person name="Matthews L."/>
            <person name="McCorrison J."/>
            <person name="Monaghan E.L."/>
            <person name="Mun J.H."/>
            <person name="Najar F.Z."/>
            <person name="Nicholson C."/>
            <person name="Noirot C."/>
            <person name="O'Bleness M."/>
            <person name="Paule C.R."/>
            <person name="Poulain J."/>
            <person name="Prion F."/>
            <person name="Qin B."/>
            <person name="Qu C."/>
            <person name="Retzel E.F."/>
            <person name="Riddle C."/>
            <person name="Sallet E."/>
            <person name="Samain S."/>
            <person name="Samson N."/>
            <person name="Sanders I."/>
            <person name="Saurat O."/>
            <person name="Scarpelli C."/>
            <person name="Schiex T."/>
            <person name="Segurens B."/>
            <person name="Severin A.J."/>
            <person name="Sherrier D.J."/>
            <person name="Shi R."/>
            <person name="Sims S."/>
            <person name="Singer S.R."/>
            <person name="Sinharoy S."/>
            <person name="Sterck L."/>
            <person name="Viollet A."/>
            <person name="Wang B.B."/>
            <person name="Wang K."/>
            <person name="Wang M."/>
            <person name="Wang X."/>
            <person name="Warfsmann J."/>
            <person name="Weissenbach J."/>
            <person name="White D.D."/>
            <person name="White J.D."/>
            <person name="Wiley G.B."/>
            <person name="Wincker P."/>
            <person name="Xing Y."/>
            <person name="Yang L."/>
            <person name="Yao Z."/>
            <person name="Ying F."/>
            <person name="Zhai J."/>
            <person name="Zhou L."/>
            <person name="Zuber A."/>
            <person name="Denarie J."/>
            <person name="Dixon R.A."/>
            <person name="May G.D."/>
            <person name="Schwartz D.C."/>
            <person name="Rogers J."/>
            <person name="Quetier F."/>
            <person name="Town C.D."/>
            <person name="Roe B.A."/>
        </authorList>
    </citation>
    <scope>NUCLEOTIDE SEQUENCE [LARGE SCALE GENOMIC DNA]</scope>
    <source>
        <strain evidence="2">A17</strain>
        <strain evidence="3 4">cv. Jemalong A17</strain>
    </source>
</reference>
<evidence type="ECO:0000313" key="2">
    <source>
        <dbReference type="EMBL" id="KEH22197.1"/>
    </source>
</evidence>
<feature type="compositionally biased region" description="Basic residues" evidence="1">
    <location>
        <begin position="59"/>
        <end position="68"/>
    </location>
</feature>
<feature type="region of interest" description="Disordered" evidence="1">
    <location>
        <begin position="45"/>
        <end position="68"/>
    </location>
</feature>
<evidence type="ECO:0000256" key="1">
    <source>
        <dbReference type="SAM" id="MobiDB-lite"/>
    </source>
</evidence>